<feature type="region of interest" description="Disordered" evidence="5">
    <location>
        <begin position="31"/>
        <end position="52"/>
    </location>
</feature>
<dbReference type="CDD" id="cd21437">
    <property type="entry name" value="zf-HIT_ZNHIT1_like"/>
    <property type="match status" value="1"/>
</dbReference>
<dbReference type="eggNOG" id="KOG3362">
    <property type="taxonomic scope" value="Eukaryota"/>
</dbReference>
<gene>
    <name evidence="7" type="ORF">MICPUCDRAFT_56452</name>
</gene>
<keyword evidence="1" id="KW-0479">Metal-binding</keyword>
<dbReference type="EMBL" id="GG663737">
    <property type="protein sequence ID" value="EEH59012.1"/>
    <property type="molecule type" value="Genomic_DNA"/>
</dbReference>
<keyword evidence="3" id="KW-0862">Zinc</keyword>
<feature type="compositionally biased region" description="Acidic residues" evidence="5">
    <location>
        <begin position="35"/>
        <end position="52"/>
    </location>
</feature>
<dbReference type="PANTHER" id="PTHR13093">
    <property type="entry name" value="ZINC FINGER HIT DOMAIN CONTAINING PROTEIN 1"/>
    <property type="match status" value="1"/>
</dbReference>
<dbReference type="GO" id="GO:0008270">
    <property type="term" value="F:zinc ion binding"/>
    <property type="evidence" value="ECO:0007669"/>
    <property type="project" value="UniProtKB-UniRule"/>
</dbReference>
<feature type="domain" description="HIT-type" evidence="6">
    <location>
        <begin position="131"/>
        <end position="163"/>
    </location>
</feature>
<evidence type="ECO:0000313" key="8">
    <source>
        <dbReference type="Proteomes" id="UP000001876"/>
    </source>
</evidence>
<dbReference type="KEGG" id="mpp:MICPUCDRAFT_56452"/>
<evidence type="ECO:0000256" key="1">
    <source>
        <dbReference type="ARBA" id="ARBA00022723"/>
    </source>
</evidence>
<evidence type="ECO:0000256" key="5">
    <source>
        <dbReference type="SAM" id="MobiDB-lite"/>
    </source>
</evidence>
<feature type="region of interest" description="Disordered" evidence="5">
    <location>
        <begin position="69"/>
        <end position="90"/>
    </location>
</feature>
<reference evidence="7 8" key="1">
    <citation type="journal article" date="2009" name="Science">
        <title>Green evolution and dynamic adaptations revealed by genomes of the marine picoeukaryotes Micromonas.</title>
        <authorList>
            <person name="Worden A.Z."/>
            <person name="Lee J.H."/>
            <person name="Mock T."/>
            <person name="Rouze P."/>
            <person name="Simmons M.P."/>
            <person name="Aerts A.L."/>
            <person name="Allen A.E."/>
            <person name="Cuvelier M.L."/>
            <person name="Derelle E."/>
            <person name="Everett M.V."/>
            <person name="Foulon E."/>
            <person name="Grimwood J."/>
            <person name="Gundlach H."/>
            <person name="Henrissat B."/>
            <person name="Napoli C."/>
            <person name="McDonald S.M."/>
            <person name="Parker M.S."/>
            <person name="Rombauts S."/>
            <person name="Salamov A."/>
            <person name="Von Dassow P."/>
            <person name="Badger J.H."/>
            <person name="Coutinho P.M."/>
            <person name="Demir E."/>
            <person name="Dubchak I."/>
            <person name="Gentemann C."/>
            <person name="Eikrem W."/>
            <person name="Gready J.E."/>
            <person name="John U."/>
            <person name="Lanier W."/>
            <person name="Lindquist E.A."/>
            <person name="Lucas S."/>
            <person name="Mayer K.F."/>
            <person name="Moreau H."/>
            <person name="Not F."/>
            <person name="Otillar R."/>
            <person name="Panaud O."/>
            <person name="Pangilinan J."/>
            <person name="Paulsen I."/>
            <person name="Piegu B."/>
            <person name="Poliakov A."/>
            <person name="Robbens S."/>
            <person name="Schmutz J."/>
            <person name="Toulza E."/>
            <person name="Wyss T."/>
            <person name="Zelensky A."/>
            <person name="Zhou K."/>
            <person name="Armbrust E.V."/>
            <person name="Bhattacharya D."/>
            <person name="Goodenough U.W."/>
            <person name="Van de Peer Y."/>
            <person name="Grigoriev I.V."/>
        </authorList>
    </citation>
    <scope>NUCLEOTIDE SEQUENCE [LARGE SCALE GENOMIC DNA]</scope>
    <source>
        <strain evidence="7 8">CCMP1545</strain>
    </source>
</reference>
<sequence length="339" mass="36770">MSERKSTRVKTVAKALKRVDEDTRRQVAAARLDALENDNADAEDGAGSDSEYELEEADAVGVVLKKKGSKGGLASSAGKRKTRGAAQAKRGPRSFAGALDVAMLDRVPASIPTYLTAAAAPGRTSAPRKFCSVCGFVSKYSCARCGMKFCGKKCNAVHAETRCLKFTVGLPDDELFRRVRVHRGVYGKWEDTAPKGHTLFHLTPAQFFQGQLPIGRGQDAYVSEDFHHVGAVEAFMNPDDLLAHANAHYAERAGYFYVLQIDTSALTDISENGGEEAYSMDDGDEHGGARCVSIKGVVNAEAIQRIYVAARERETHRAGKFTDVSPPTGRQMPKIPKKE</sequence>
<dbReference type="GO" id="GO:0006338">
    <property type="term" value="P:chromatin remodeling"/>
    <property type="evidence" value="ECO:0007669"/>
    <property type="project" value="InterPro"/>
</dbReference>
<dbReference type="OrthoDB" id="74807at2759"/>
<evidence type="ECO:0000256" key="2">
    <source>
        <dbReference type="ARBA" id="ARBA00022771"/>
    </source>
</evidence>
<dbReference type="RefSeq" id="XP_003057367.1">
    <property type="nucleotide sequence ID" value="XM_003057321.1"/>
</dbReference>
<organism evidence="8">
    <name type="scientific">Micromonas pusilla (strain CCMP1545)</name>
    <name type="common">Picoplanktonic green alga</name>
    <dbReference type="NCBI Taxonomy" id="564608"/>
    <lineage>
        <taxon>Eukaryota</taxon>
        <taxon>Viridiplantae</taxon>
        <taxon>Chlorophyta</taxon>
        <taxon>Mamiellophyceae</taxon>
        <taxon>Mamiellales</taxon>
        <taxon>Mamiellaceae</taxon>
        <taxon>Micromonas</taxon>
    </lineage>
</organism>
<accession>C1MMA2</accession>
<dbReference type="GO" id="GO:0005634">
    <property type="term" value="C:nucleus"/>
    <property type="evidence" value="ECO:0007669"/>
    <property type="project" value="UniProtKB-ARBA"/>
</dbReference>
<feature type="region of interest" description="Disordered" evidence="5">
    <location>
        <begin position="317"/>
        <end position="339"/>
    </location>
</feature>
<evidence type="ECO:0000256" key="3">
    <source>
        <dbReference type="ARBA" id="ARBA00022833"/>
    </source>
</evidence>
<dbReference type="STRING" id="564608.C1MMA2"/>
<dbReference type="PROSITE" id="PS51083">
    <property type="entry name" value="ZF_HIT"/>
    <property type="match status" value="1"/>
</dbReference>
<dbReference type="Proteomes" id="UP000001876">
    <property type="component" value="Unassembled WGS sequence"/>
</dbReference>
<dbReference type="InterPro" id="IPR039723">
    <property type="entry name" value="Vps71/ZNHIT1"/>
</dbReference>
<evidence type="ECO:0000259" key="6">
    <source>
        <dbReference type="PROSITE" id="PS51083"/>
    </source>
</evidence>
<evidence type="ECO:0000313" key="7">
    <source>
        <dbReference type="EMBL" id="EEH59012.1"/>
    </source>
</evidence>
<dbReference type="GeneID" id="9682806"/>
<proteinExistence type="predicted"/>
<evidence type="ECO:0000256" key="4">
    <source>
        <dbReference type="PROSITE-ProRule" id="PRU00453"/>
    </source>
</evidence>
<name>C1MMA2_MICPC</name>
<dbReference type="Pfam" id="PF04438">
    <property type="entry name" value="zf-HIT"/>
    <property type="match status" value="1"/>
</dbReference>
<dbReference type="AlphaFoldDB" id="C1MMA2"/>
<keyword evidence="8" id="KW-1185">Reference proteome</keyword>
<dbReference type="InterPro" id="IPR007529">
    <property type="entry name" value="Znf_HIT"/>
</dbReference>
<keyword evidence="2 4" id="KW-0863">Zinc-finger</keyword>
<protein>
    <submittedName>
        <fullName evidence="7">Predicted protein</fullName>
    </submittedName>
</protein>